<keyword evidence="4" id="KW-1185">Reference proteome</keyword>
<dbReference type="EMBL" id="RBNJ01000448">
    <property type="protein sequence ID" value="RUS34508.1"/>
    <property type="molecule type" value="Genomic_DNA"/>
</dbReference>
<proteinExistence type="predicted"/>
<evidence type="ECO:0000256" key="1">
    <source>
        <dbReference type="SAM" id="Coils"/>
    </source>
</evidence>
<organism evidence="3 4">
    <name type="scientific">Jimgerdemannia flammicorona</name>
    <dbReference type="NCBI Taxonomy" id="994334"/>
    <lineage>
        <taxon>Eukaryota</taxon>
        <taxon>Fungi</taxon>
        <taxon>Fungi incertae sedis</taxon>
        <taxon>Mucoromycota</taxon>
        <taxon>Mucoromycotina</taxon>
        <taxon>Endogonomycetes</taxon>
        <taxon>Endogonales</taxon>
        <taxon>Endogonaceae</taxon>
        <taxon>Jimgerdemannia</taxon>
    </lineage>
</organism>
<comment type="caution">
    <text evidence="3">The sequence shown here is derived from an EMBL/GenBank/DDBJ whole genome shotgun (WGS) entry which is preliminary data.</text>
</comment>
<feature type="region of interest" description="Disordered" evidence="2">
    <location>
        <begin position="140"/>
        <end position="212"/>
    </location>
</feature>
<protein>
    <submittedName>
        <fullName evidence="3">Uncharacterized protein</fullName>
    </submittedName>
</protein>
<accession>A0A433QXK7</accession>
<dbReference type="Proteomes" id="UP000274822">
    <property type="component" value="Unassembled WGS sequence"/>
</dbReference>
<feature type="compositionally biased region" description="Basic residues" evidence="2">
    <location>
        <begin position="201"/>
        <end position="212"/>
    </location>
</feature>
<reference evidence="3 4" key="1">
    <citation type="journal article" date="2018" name="New Phytol.">
        <title>Phylogenomics of Endogonaceae and evolution of mycorrhizas within Mucoromycota.</title>
        <authorList>
            <person name="Chang Y."/>
            <person name="Desiro A."/>
            <person name="Na H."/>
            <person name="Sandor L."/>
            <person name="Lipzen A."/>
            <person name="Clum A."/>
            <person name="Barry K."/>
            <person name="Grigoriev I.V."/>
            <person name="Martin F.M."/>
            <person name="Stajich J.E."/>
            <person name="Smith M.E."/>
            <person name="Bonito G."/>
            <person name="Spatafora J.W."/>
        </authorList>
    </citation>
    <scope>NUCLEOTIDE SEQUENCE [LARGE SCALE GENOMIC DNA]</scope>
    <source>
        <strain evidence="3 4">AD002</strain>
    </source>
</reference>
<gene>
    <name evidence="3" type="ORF">BC938DRAFT_480041</name>
</gene>
<evidence type="ECO:0000256" key="2">
    <source>
        <dbReference type="SAM" id="MobiDB-lite"/>
    </source>
</evidence>
<evidence type="ECO:0000313" key="3">
    <source>
        <dbReference type="EMBL" id="RUS34508.1"/>
    </source>
</evidence>
<dbReference type="AlphaFoldDB" id="A0A433QXK7"/>
<feature type="coiled-coil region" evidence="1">
    <location>
        <begin position="89"/>
        <end position="130"/>
    </location>
</feature>
<evidence type="ECO:0000313" key="4">
    <source>
        <dbReference type="Proteomes" id="UP000274822"/>
    </source>
</evidence>
<keyword evidence="1" id="KW-0175">Coiled coil</keyword>
<feature type="compositionally biased region" description="Basic and acidic residues" evidence="2">
    <location>
        <begin position="162"/>
        <end position="178"/>
    </location>
</feature>
<sequence length="212" mass="23836">MTVPKLTKATARAVLEEVERPKEFLFNLRYPFNHRPEYCASRLLLSVSDEFIQMITTLKNGIDKKSKQQHKKLSAECDMIAQEIVEQAQELEEGQAREMEQNIANYKRKNDELTEEKADIVKKLKVELEKFQLASGESIAMDKGGGQTSSSVATLKVGGSSEARDTDILDDPNRERTDTGNVSNVTPKNPPRRNKDNANKPKGKATTSRRKA</sequence>
<name>A0A433QXK7_9FUNG</name>